<keyword evidence="6" id="KW-0472">Membrane</keyword>
<dbReference type="GO" id="GO:0006508">
    <property type="term" value="P:proteolysis"/>
    <property type="evidence" value="ECO:0007669"/>
    <property type="project" value="UniProtKB-KW"/>
</dbReference>
<feature type="transmembrane region" description="Helical" evidence="6">
    <location>
        <begin position="63"/>
        <end position="89"/>
    </location>
</feature>
<evidence type="ECO:0000256" key="4">
    <source>
        <dbReference type="ARBA" id="ARBA00022801"/>
    </source>
</evidence>
<keyword evidence="5" id="KW-0325">Glycoprotein</keyword>
<dbReference type="GO" id="GO:0004185">
    <property type="term" value="F:serine-type carboxypeptidase activity"/>
    <property type="evidence" value="ECO:0007669"/>
    <property type="project" value="InterPro"/>
</dbReference>
<dbReference type="InterPro" id="IPR029058">
    <property type="entry name" value="AB_hydrolase_fold"/>
</dbReference>
<dbReference type="OrthoDB" id="443318at2759"/>
<evidence type="ECO:0000256" key="6">
    <source>
        <dbReference type="SAM" id="Phobius"/>
    </source>
</evidence>
<evidence type="ECO:0000313" key="8">
    <source>
        <dbReference type="Proteomes" id="UP000037035"/>
    </source>
</evidence>
<dbReference type="InterPro" id="IPR033124">
    <property type="entry name" value="Ser_caboxypep_his_AS"/>
</dbReference>
<evidence type="ECO:0008006" key="9">
    <source>
        <dbReference type="Google" id="ProtNLM"/>
    </source>
</evidence>
<name>A0A0L6VRS5_9BASI</name>
<evidence type="ECO:0000313" key="7">
    <source>
        <dbReference type="EMBL" id="KNZ63394.1"/>
    </source>
</evidence>
<proteinExistence type="inferred from homology"/>
<gene>
    <name evidence="7" type="ORF">VP01_1150g2</name>
</gene>
<dbReference type="Proteomes" id="UP000037035">
    <property type="component" value="Unassembled WGS sequence"/>
</dbReference>
<keyword evidence="6" id="KW-0812">Transmembrane</keyword>
<keyword evidence="2" id="KW-0121">Carboxypeptidase</keyword>
<dbReference type="InterPro" id="IPR001563">
    <property type="entry name" value="Peptidase_S10"/>
</dbReference>
<reference evidence="7 8" key="1">
    <citation type="submission" date="2015-08" db="EMBL/GenBank/DDBJ databases">
        <title>Next Generation Sequencing and Analysis of the Genome of Puccinia sorghi L Schw, the Causal Agent of Maize Common Rust.</title>
        <authorList>
            <person name="Rochi L."/>
            <person name="Burguener G."/>
            <person name="Darino M."/>
            <person name="Turjanski A."/>
            <person name="Kreff E."/>
            <person name="Dieguez M.J."/>
            <person name="Sacco F."/>
        </authorList>
    </citation>
    <scope>NUCLEOTIDE SEQUENCE [LARGE SCALE GENOMIC DNA]</scope>
    <source>
        <strain evidence="7 8">RO10H11247</strain>
    </source>
</reference>
<dbReference type="PANTHER" id="PTHR11802:SF64">
    <property type="entry name" value="CARBOXYPEPTIDASE"/>
    <property type="match status" value="1"/>
</dbReference>
<dbReference type="EMBL" id="LAVV01001677">
    <property type="protein sequence ID" value="KNZ63394.1"/>
    <property type="molecule type" value="Genomic_DNA"/>
</dbReference>
<feature type="transmembrane region" description="Helical" evidence="6">
    <location>
        <begin position="327"/>
        <end position="347"/>
    </location>
</feature>
<dbReference type="Pfam" id="PF00450">
    <property type="entry name" value="Peptidase_S10"/>
    <property type="match status" value="2"/>
</dbReference>
<evidence type="ECO:0000256" key="3">
    <source>
        <dbReference type="ARBA" id="ARBA00022670"/>
    </source>
</evidence>
<dbReference type="SUPFAM" id="SSF53474">
    <property type="entry name" value="alpha/beta-Hydrolases"/>
    <property type="match status" value="2"/>
</dbReference>
<dbReference type="PRINTS" id="PR00724">
    <property type="entry name" value="CRBOXYPTASEC"/>
</dbReference>
<keyword evidence="8" id="KW-1185">Reference proteome</keyword>
<protein>
    <recommendedName>
        <fullName evidence="9">Carboxypeptidase D</fullName>
    </recommendedName>
</protein>
<dbReference type="VEuPathDB" id="FungiDB:VP01_1150g2"/>
<evidence type="ECO:0000256" key="1">
    <source>
        <dbReference type="ARBA" id="ARBA00009431"/>
    </source>
</evidence>
<comment type="caution">
    <text evidence="7">The sequence shown here is derived from an EMBL/GenBank/DDBJ whole genome shotgun (WGS) entry which is preliminary data.</text>
</comment>
<dbReference type="Gene3D" id="3.40.50.1820">
    <property type="entry name" value="alpha/beta hydrolase"/>
    <property type="match status" value="1"/>
</dbReference>
<sequence>MDMKSNPIHAHTFVWAGRAGVTAVCQRHPMAQACGELPDISIVTFRNARVVAAPFENSGSPTFLFALCTMFFYPLAFWVTALYLGGFTLSADSAPRSPKKHSQGNIEGFGAYRLIADSNICETTPGVHTYSGYINVSENHSLFFWFFAARNNPERAPFTLWLNGGPGCSSLIGAFQENGPCKVNEHGNATTLNPYSWNKYAVSTRLSEKLCASIFRLADQSEAESSFALIRMQHVLYLDQPIPAGFSYGINDVFSTDQAAHNVWKFFQVLFSIPHFSEYESRELSFWTESYGGQYGQPQVYRGEPSPVWYFEAQNQQIRAKKIKGHIVHPASLGIVSFLYLIALPAGSIPTTMQYQSYYDYAQAKYNHVKDLLAPKTLAEIKKALYSPNGCVSQIKQCAKTGDNTICRQADDFCTRYVSTPAMGDRNPYFFPHSKADPFPSESVTYRPTGHEFQYSSTLSIYHCRKSRVLLVRNHSLTNVQTHAARSSTPALLKLLNKGLRTVIWAGVVLYRTGTLFVTRQTAFCFQIALSSFSTPLGGYRSISAMDWKYAQEFRKAPWTELSIGGRNVGRYKHAGSLTFYSSSPMARRLGVFVLSMLTFSCACPGPLTYITVYGAGHEIPAYKPEVALEIFRQTISYQQIHSVPKQSWNS</sequence>
<dbReference type="AlphaFoldDB" id="A0A0L6VRS5"/>
<dbReference type="PANTHER" id="PTHR11802">
    <property type="entry name" value="SERINE PROTEASE FAMILY S10 SERINE CARBOXYPEPTIDASE"/>
    <property type="match status" value="1"/>
</dbReference>
<evidence type="ECO:0000256" key="2">
    <source>
        <dbReference type="ARBA" id="ARBA00022645"/>
    </source>
</evidence>
<dbReference type="GO" id="GO:0000324">
    <property type="term" value="C:fungal-type vacuole"/>
    <property type="evidence" value="ECO:0007669"/>
    <property type="project" value="TreeGrafter"/>
</dbReference>
<comment type="similarity">
    <text evidence="1">Belongs to the peptidase S10 family.</text>
</comment>
<evidence type="ECO:0000256" key="5">
    <source>
        <dbReference type="ARBA" id="ARBA00023180"/>
    </source>
</evidence>
<keyword evidence="3" id="KW-0645">Protease</keyword>
<dbReference type="PROSITE" id="PS00560">
    <property type="entry name" value="CARBOXYPEPT_SER_HIS"/>
    <property type="match status" value="1"/>
</dbReference>
<accession>A0A0L6VRS5</accession>
<dbReference type="STRING" id="27349.A0A0L6VRS5"/>
<organism evidence="7 8">
    <name type="scientific">Puccinia sorghi</name>
    <dbReference type="NCBI Taxonomy" id="27349"/>
    <lineage>
        <taxon>Eukaryota</taxon>
        <taxon>Fungi</taxon>
        <taxon>Dikarya</taxon>
        <taxon>Basidiomycota</taxon>
        <taxon>Pucciniomycotina</taxon>
        <taxon>Pucciniomycetes</taxon>
        <taxon>Pucciniales</taxon>
        <taxon>Pucciniaceae</taxon>
        <taxon>Puccinia</taxon>
    </lineage>
</organism>
<keyword evidence="4" id="KW-0378">Hydrolase</keyword>
<keyword evidence="6" id="KW-1133">Transmembrane helix</keyword>